<accession>A0A368SAJ0</accession>
<evidence type="ECO:0000256" key="2">
    <source>
        <dbReference type="ARBA" id="ARBA00022527"/>
    </source>
</evidence>
<organism evidence="15">
    <name type="scientific">Setaria italica</name>
    <name type="common">Foxtail millet</name>
    <name type="synonym">Panicum italicum</name>
    <dbReference type="NCBI Taxonomy" id="4555"/>
    <lineage>
        <taxon>Eukaryota</taxon>
        <taxon>Viridiplantae</taxon>
        <taxon>Streptophyta</taxon>
        <taxon>Embryophyta</taxon>
        <taxon>Tracheophyta</taxon>
        <taxon>Spermatophyta</taxon>
        <taxon>Magnoliopsida</taxon>
        <taxon>Liliopsida</taxon>
        <taxon>Poales</taxon>
        <taxon>Poaceae</taxon>
        <taxon>PACMAD clade</taxon>
        <taxon>Panicoideae</taxon>
        <taxon>Panicodae</taxon>
        <taxon>Paniceae</taxon>
        <taxon>Cenchrinae</taxon>
        <taxon>Setaria</taxon>
    </lineage>
</organism>
<keyword evidence="9" id="KW-0245">EGF-like domain</keyword>
<dbReference type="PROSITE" id="PS00010">
    <property type="entry name" value="ASX_HYDROXYL"/>
    <property type="match status" value="1"/>
</dbReference>
<keyword evidence="11" id="KW-0812">Transmembrane</keyword>
<dbReference type="GO" id="GO:0005524">
    <property type="term" value="F:ATP binding"/>
    <property type="evidence" value="ECO:0007669"/>
    <property type="project" value="UniProtKB-UniRule"/>
</dbReference>
<evidence type="ECO:0000256" key="5">
    <source>
        <dbReference type="ARBA" id="ARBA00022741"/>
    </source>
</evidence>
<keyword evidence="7" id="KW-1015">Disulfide bond</keyword>
<dbReference type="PROSITE" id="PS50011">
    <property type="entry name" value="PROTEIN_KINASE_DOM"/>
    <property type="match status" value="1"/>
</dbReference>
<dbReference type="KEGG" id="sita:101756448"/>
<evidence type="ECO:0000256" key="8">
    <source>
        <dbReference type="ARBA" id="ARBA00023180"/>
    </source>
</evidence>
<evidence type="ECO:0000256" key="1">
    <source>
        <dbReference type="ARBA" id="ARBA00004479"/>
    </source>
</evidence>
<dbReference type="InterPro" id="IPR000742">
    <property type="entry name" value="EGF"/>
</dbReference>
<keyword evidence="5 10" id="KW-0547">Nucleotide-binding</keyword>
<feature type="domain" description="EGF-like" evidence="14">
    <location>
        <begin position="300"/>
        <end position="344"/>
    </location>
</feature>
<evidence type="ECO:0000313" key="15">
    <source>
        <dbReference type="EMBL" id="RCV39363.1"/>
    </source>
</evidence>
<gene>
    <name evidence="15" type="ORF">SETIT_8G217900v2</name>
</gene>
<reference evidence="15" key="1">
    <citation type="journal article" date="2012" name="Nat. Biotechnol.">
        <title>Reference genome sequence of the model plant Setaria.</title>
        <authorList>
            <person name="Bennetzen J.L."/>
            <person name="Schmutz J."/>
            <person name="Wang H."/>
            <person name="Percifield R."/>
            <person name="Hawkins J."/>
            <person name="Pontaroli A.C."/>
            <person name="Estep M."/>
            <person name="Feng L."/>
            <person name="Vaughn J.N."/>
            <person name="Grimwood J."/>
            <person name="Jenkins J."/>
            <person name="Barry K."/>
            <person name="Lindquist E."/>
            <person name="Hellsten U."/>
            <person name="Deshpande S."/>
            <person name="Wang X."/>
            <person name="Wu X."/>
            <person name="Mitros T."/>
            <person name="Triplett J."/>
            <person name="Yang X."/>
            <person name="Ye C.Y."/>
            <person name="Mauro-Herrera M."/>
            <person name="Wang L."/>
            <person name="Li P."/>
            <person name="Sharma M."/>
            <person name="Sharma R."/>
            <person name="Ronald P.C."/>
            <person name="Panaud O."/>
            <person name="Kellogg E.A."/>
            <person name="Brutnell T.P."/>
            <person name="Doust A.N."/>
            <person name="Tuskan G.A."/>
            <person name="Rokhsar D."/>
            <person name="Devos K.M."/>
        </authorList>
    </citation>
    <scope>NUCLEOTIDE SEQUENCE [LARGE SCALE GENOMIC DNA]</scope>
    <source>
        <strain evidence="15">Yugu1</strain>
    </source>
</reference>
<dbReference type="SUPFAM" id="SSF56112">
    <property type="entry name" value="Protein kinase-like (PK-like)"/>
    <property type="match status" value="1"/>
</dbReference>
<dbReference type="Gene3D" id="2.10.25.10">
    <property type="entry name" value="Laminin"/>
    <property type="match status" value="1"/>
</dbReference>
<feature type="signal peptide" evidence="12">
    <location>
        <begin position="1"/>
        <end position="15"/>
    </location>
</feature>
<dbReference type="InterPro" id="IPR045274">
    <property type="entry name" value="WAK-like"/>
</dbReference>
<dbReference type="GO" id="GO:0007166">
    <property type="term" value="P:cell surface receptor signaling pathway"/>
    <property type="evidence" value="ECO:0007669"/>
    <property type="project" value="InterPro"/>
</dbReference>
<dbReference type="SMART" id="SM00181">
    <property type="entry name" value="EGF"/>
    <property type="match status" value="2"/>
</dbReference>
<dbReference type="InterPro" id="IPR011009">
    <property type="entry name" value="Kinase-like_dom_sf"/>
</dbReference>
<evidence type="ECO:0000256" key="4">
    <source>
        <dbReference type="ARBA" id="ARBA00022729"/>
    </source>
</evidence>
<evidence type="ECO:0000256" key="7">
    <source>
        <dbReference type="ARBA" id="ARBA00023157"/>
    </source>
</evidence>
<dbReference type="GO" id="GO:0005509">
    <property type="term" value="F:calcium ion binding"/>
    <property type="evidence" value="ECO:0007669"/>
    <property type="project" value="InterPro"/>
</dbReference>
<dbReference type="AlphaFoldDB" id="A0A368SAJ0"/>
<dbReference type="Pfam" id="PF07714">
    <property type="entry name" value="PK_Tyr_Ser-Thr"/>
    <property type="match status" value="1"/>
</dbReference>
<comment type="subcellular location">
    <subcellularLocation>
        <location evidence="1">Membrane</location>
        <topology evidence="1">Single-pass type I membrane protein</topology>
    </subcellularLocation>
</comment>
<dbReference type="EMBL" id="CM003535">
    <property type="protein sequence ID" value="RCV39363.1"/>
    <property type="molecule type" value="Genomic_DNA"/>
</dbReference>
<protein>
    <recommendedName>
        <fullName evidence="16">Protein kinase domain-containing protein</fullName>
    </recommendedName>
</protein>
<dbReference type="InterPro" id="IPR018097">
    <property type="entry name" value="EGF_Ca-bd_CS"/>
</dbReference>
<name>A0A368SAJ0_SETIT</name>
<evidence type="ECO:0000256" key="10">
    <source>
        <dbReference type="PROSITE-ProRule" id="PRU10141"/>
    </source>
</evidence>
<sequence>MPQVLWLLLLVLVDSHLVPMPLIAADTALPGTSMCGHVEIPYPFGLSDHASRQGKFTITCNQSFNPPRPYLARNLEVIDISLETGEMRVFSPVSYTCHNPSSNTRGSLQTWTFRLPKPFLISTTRNVFTAIGCSTQALLQGGANWSYFTGCTTTCTSLDSAARDGDRCTGRGCCQADISVNLATMKVGWNDPNDRPDNRAWLFNPCSYAFVAEKGWYNFSRQDLVDKGGQNFSSRTGYRTIPLVLDWAIVNGSCTSSDANYACLSAHSNCANSTQRDSGYLCGCSKGYEGNPYVTGGCKNINECKLGDFNACGSGSICHDLDGGFECKCKFWYRRDGRSGTSCQRIFSTTTIWTIIAILAVCLLTYWAIVELKKQKQRKIFNKNGGEILKDMGINIFTECELKKVTDGYKKVIGEGAFGKVYKGTIKGAEQVAVKCSFTRSKAPCHDEFRNEIIFQFRINHANVVRLIGCCLETDVPKLVFEFVPNGSLYELLHVRRDQGLSLPTRLHIAIGSAEALFYMHSQGGHNNHVHGDFKSGNILLDNDLTPKVSDFGSSKLVSIVSGYAKWYVSGDMNYIDPTYLKTGRFTEKSDVYSFGVVLLELITRKTAKYDGSNSLTINFVKSCKEEGHGREMYDPEMLMSDDAKDHHYMECLYRIGTLAVQCLKEDVDERPAMAQVLKQLKQVQEIACGGLCSGAS</sequence>
<keyword evidence="8" id="KW-0325">Glycoprotein</keyword>
<dbReference type="PANTHER" id="PTHR27005:SF162">
    <property type="entry name" value="OS11G0691500 PROTEIN"/>
    <property type="match status" value="1"/>
</dbReference>
<dbReference type="InterPro" id="IPR001881">
    <property type="entry name" value="EGF-like_Ca-bd_dom"/>
</dbReference>
<dbReference type="InterPro" id="IPR017441">
    <property type="entry name" value="Protein_kinase_ATP_BS"/>
</dbReference>
<feature type="binding site" evidence="10">
    <location>
        <position position="435"/>
    </location>
    <ligand>
        <name>ATP</name>
        <dbReference type="ChEBI" id="CHEBI:30616"/>
    </ligand>
</feature>
<dbReference type="PROSITE" id="PS01187">
    <property type="entry name" value="EGF_CA"/>
    <property type="match status" value="1"/>
</dbReference>
<dbReference type="CDD" id="cd00054">
    <property type="entry name" value="EGF_CA"/>
    <property type="match status" value="1"/>
</dbReference>
<keyword evidence="2" id="KW-0418">Kinase</keyword>
<dbReference type="InterPro" id="IPR000152">
    <property type="entry name" value="EGF-type_Asp/Asn_hydroxyl_site"/>
</dbReference>
<dbReference type="SMART" id="SM00179">
    <property type="entry name" value="EGF_CA"/>
    <property type="match status" value="1"/>
</dbReference>
<keyword evidence="2" id="KW-0723">Serine/threonine-protein kinase</keyword>
<feature type="domain" description="Protein kinase" evidence="13">
    <location>
        <begin position="407"/>
        <end position="688"/>
    </location>
</feature>
<dbReference type="OrthoDB" id="10060424at2759"/>
<evidence type="ECO:0000256" key="9">
    <source>
        <dbReference type="PROSITE-ProRule" id="PRU00076"/>
    </source>
</evidence>
<keyword evidence="3" id="KW-0808">Transferase</keyword>
<dbReference type="PROSITE" id="PS00107">
    <property type="entry name" value="PROTEIN_KINASE_ATP"/>
    <property type="match status" value="1"/>
</dbReference>
<dbReference type="PANTHER" id="PTHR27005">
    <property type="entry name" value="WALL-ASSOCIATED RECEPTOR KINASE-LIKE 21"/>
    <property type="match status" value="1"/>
</dbReference>
<proteinExistence type="predicted"/>
<keyword evidence="11" id="KW-0472">Membrane</keyword>
<reference evidence="15" key="2">
    <citation type="submission" date="2015-07" db="EMBL/GenBank/DDBJ databases">
        <authorList>
            <person name="Noorani M."/>
        </authorList>
    </citation>
    <scope>NUCLEOTIDE SEQUENCE</scope>
    <source>
        <strain evidence="15">Yugu1</strain>
    </source>
</reference>
<evidence type="ECO:0000259" key="13">
    <source>
        <dbReference type="PROSITE" id="PS50011"/>
    </source>
</evidence>
<dbReference type="GO" id="GO:0030247">
    <property type="term" value="F:polysaccharide binding"/>
    <property type="evidence" value="ECO:0007669"/>
    <property type="project" value="InterPro"/>
</dbReference>
<keyword evidence="11" id="KW-1133">Transmembrane helix</keyword>
<dbReference type="Gene3D" id="1.10.510.10">
    <property type="entry name" value="Transferase(Phosphotransferase) domain 1"/>
    <property type="match status" value="1"/>
</dbReference>
<keyword evidence="4 12" id="KW-0732">Signal</keyword>
<dbReference type="Pfam" id="PF13947">
    <property type="entry name" value="GUB_WAK_bind"/>
    <property type="match status" value="1"/>
</dbReference>
<evidence type="ECO:0000256" key="6">
    <source>
        <dbReference type="ARBA" id="ARBA00022840"/>
    </source>
</evidence>
<dbReference type="PROSITE" id="PS50026">
    <property type="entry name" value="EGF_3"/>
    <property type="match status" value="1"/>
</dbReference>
<dbReference type="Gene3D" id="3.30.200.20">
    <property type="entry name" value="Phosphorylase Kinase, domain 1"/>
    <property type="match status" value="1"/>
</dbReference>
<feature type="chain" id="PRO_5016959037" description="Protein kinase domain-containing protein" evidence="12">
    <location>
        <begin position="16"/>
        <end position="697"/>
    </location>
</feature>
<evidence type="ECO:0000256" key="3">
    <source>
        <dbReference type="ARBA" id="ARBA00022679"/>
    </source>
</evidence>
<dbReference type="InterPro" id="IPR025287">
    <property type="entry name" value="WAK_GUB"/>
</dbReference>
<comment type="caution">
    <text evidence="9">Lacks conserved residue(s) required for the propagation of feature annotation.</text>
</comment>
<dbReference type="InterPro" id="IPR000719">
    <property type="entry name" value="Prot_kinase_dom"/>
</dbReference>
<evidence type="ECO:0000256" key="11">
    <source>
        <dbReference type="SAM" id="Phobius"/>
    </source>
</evidence>
<dbReference type="GO" id="GO:0016020">
    <property type="term" value="C:membrane"/>
    <property type="evidence" value="ECO:0007669"/>
    <property type="project" value="UniProtKB-SubCell"/>
</dbReference>
<dbReference type="GO" id="GO:0004674">
    <property type="term" value="F:protein serine/threonine kinase activity"/>
    <property type="evidence" value="ECO:0007669"/>
    <property type="project" value="UniProtKB-KW"/>
</dbReference>
<feature type="transmembrane region" description="Helical" evidence="11">
    <location>
        <begin position="352"/>
        <end position="370"/>
    </location>
</feature>
<evidence type="ECO:0000256" key="12">
    <source>
        <dbReference type="SAM" id="SignalP"/>
    </source>
</evidence>
<keyword evidence="6 10" id="KW-0067">ATP-binding</keyword>
<dbReference type="InterPro" id="IPR001245">
    <property type="entry name" value="Ser-Thr/Tyr_kinase_cat_dom"/>
</dbReference>
<evidence type="ECO:0000259" key="14">
    <source>
        <dbReference type="PROSITE" id="PS50026"/>
    </source>
</evidence>
<evidence type="ECO:0008006" key="16">
    <source>
        <dbReference type="Google" id="ProtNLM"/>
    </source>
</evidence>